<name>A0A0L6UFJ0_9BASI</name>
<gene>
    <name evidence="2" type="ORF">VP01_717g3</name>
</gene>
<accession>A0A0L6UFJ0</accession>
<dbReference type="EMBL" id="LAVV01012583">
    <property type="protein sequence ID" value="KNZ46545.1"/>
    <property type="molecule type" value="Genomic_DNA"/>
</dbReference>
<evidence type="ECO:0000313" key="2">
    <source>
        <dbReference type="EMBL" id="KNZ46545.1"/>
    </source>
</evidence>
<comment type="caution">
    <text evidence="2">The sequence shown here is derived from an EMBL/GenBank/DDBJ whole genome shotgun (WGS) entry which is preliminary data.</text>
</comment>
<proteinExistence type="predicted"/>
<sequence length="199" mass="22057">MGLQLRWEGEQQVARVAEEQEATMIDGESGRYLRELAGVAQEVSERHLVSSLVAGPDNEADDSLDLPLFLGPAPSPPHRVVPWVLAQLGLPPLDPSALTFREPFPDQQQSLPTTEQQQQQQQHQEPWVLTRLAAAQPDLAIQDTHQLARLQQLIVGLRPRLSLEITLPTHPTKPLCLLLGPLPIPLRPWAGLISYRVAS</sequence>
<reference evidence="2 3" key="1">
    <citation type="submission" date="2015-08" db="EMBL/GenBank/DDBJ databases">
        <title>Next Generation Sequencing and Analysis of the Genome of Puccinia sorghi L Schw, the Causal Agent of Maize Common Rust.</title>
        <authorList>
            <person name="Rochi L."/>
            <person name="Burguener G."/>
            <person name="Darino M."/>
            <person name="Turjanski A."/>
            <person name="Kreff E."/>
            <person name="Dieguez M.J."/>
            <person name="Sacco F."/>
        </authorList>
    </citation>
    <scope>NUCLEOTIDE SEQUENCE [LARGE SCALE GENOMIC DNA]</scope>
    <source>
        <strain evidence="2 3">RO10H11247</strain>
    </source>
</reference>
<dbReference type="OrthoDB" id="2499587at2759"/>
<dbReference type="VEuPathDB" id="FungiDB:VP01_717g3"/>
<dbReference type="Proteomes" id="UP000037035">
    <property type="component" value="Unassembled WGS sequence"/>
</dbReference>
<keyword evidence="3" id="KW-1185">Reference proteome</keyword>
<evidence type="ECO:0000313" key="3">
    <source>
        <dbReference type="Proteomes" id="UP000037035"/>
    </source>
</evidence>
<protein>
    <submittedName>
        <fullName evidence="2">Uncharacterized protein</fullName>
    </submittedName>
</protein>
<feature type="region of interest" description="Disordered" evidence="1">
    <location>
        <begin position="98"/>
        <end position="124"/>
    </location>
</feature>
<organism evidence="2 3">
    <name type="scientific">Puccinia sorghi</name>
    <dbReference type="NCBI Taxonomy" id="27349"/>
    <lineage>
        <taxon>Eukaryota</taxon>
        <taxon>Fungi</taxon>
        <taxon>Dikarya</taxon>
        <taxon>Basidiomycota</taxon>
        <taxon>Pucciniomycotina</taxon>
        <taxon>Pucciniomycetes</taxon>
        <taxon>Pucciniales</taxon>
        <taxon>Pucciniaceae</taxon>
        <taxon>Puccinia</taxon>
    </lineage>
</organism>
<feature type="compositionally biased region" description="Low complexity" evidence="1">
    <location>
        <begin position="107"/>
        <end position="124"/>
    </location>
</feature>
<evidence type="ECO:0000256" key="1">
    <source>
        <dbReference type="SAM" id="MobiDB-lite"/>
    </source>
</evidence>
<dbReference type="AlphaFoldDB" id="A0A0L6UFJ0"/>